<feature type="compositionally biased region" description="Gly residues" evidence="1">
    <location>
        <begin position="319"/>
        <end position="335"/>
    </location>
</feature>
<evidence type="ECO:0000313" key="2">
    <source>
        <dbReference type="EMBL" id="EAU92225.1"/>
    </source>
</evidence>
<feature type="region of interest" description="Disordered" evidence="1">
    <location>
        <begin position="297"/>
        <end position="433"/>
    </location>
</feature>
<dbReference type="Proteomes" id="UP000001861">
    <property type="component" value="Unassembled WGS sequence"/>
</dbReference>
<dbReference type="AlphaFoldDB" id="A8N408"/>
<feature type="region of interest" description="Disordered" evidence="1">
    <location>
        <begin position="208"/>
        <end position="252"/>
    </location>
</feature>
<gene>
    <name evidence="2" type="ORF">CC1G_10111</name>
</gene>
<dbReference type="RefSeq" id="XP_001829581.1">
    <property type="nucleotide sequence ID" value="XM_001829529.1"/>
</dbReference>
<dbReference type="GeneID" id="6006010"/>
<organism evidence="2 3">
    <name type="scientific">Coprinopsis cinerea (strain Okayama-7 / 130 / ATCC MYA-4618 / FGSC 9003)</name>
    <name type="common">Inky cap fungus</name>
    <name type="synonym">Hormographiella aspergillata</name>
    <dbReference type="NCBI Taxonomy" id="240176"/>
    <lineage>
        <taxon>Eukaryota</taxon>
        <taxon>Fungi</taxon>
        <taxon>Dikarya</taxon>
        <taxon>Basidiomycota</taxon>
        <taxon>Agaricomycotina</taxon>
        <taxon>Agaricomycetes</taxon>
        <taxon>Agaricomycetidae</taxon>
        <taxon>Agaricales</taxon>
        <taxon>Agaricineae</taxon>
        <taxon>Psathyrellaceae</taxon>
        <taxon>Coprinopsis</taxon>
    </lineage>
</organism>
<dbReference type="EMBL" id="AACS02000001">
    <property type="protein sequence ID" value="EAU92225.1"/>
    <property type="molecule type" value="Genomic_DNA"/>
</dbReference>
<protein>
    <submittedName>
        <fullName evidence="2">Uncharacterized protein</fullName>
    </submittedName>
</protein>
<accession>A8N408</accession>
<dbReference type="InterPro" id="IPR043519">
    <property type="entry name" value="NT_sf"/>
</dbReference>
<reference evidence="2 3" key="1">
    <citation type="journal article" date="2010" name="Proc. Natl. Acad. Sci. U.S.A.">
        <title>Insights into evolution of multicellular fungi from the assembled chromosomes of the mushroom Coprinopsis cinerea (Coprinus cinereus).</title>
        <authorList>
            <person name="Stajich J.E."/>
            <person name="Wilke S.K."/>
            <person name="Ahren D."/>
            <person name="Au C.H."/>
            <person name="Birren B.W."/>
            <person name="Borodovsky M."/>
            <person name="Burns C."/>
            <person name="Canback B."/>
            <person name="Casselton L.A."/>
            <person name="Cheng C.K."/>
            <person name="Deng J."/>
            <person name="Dietrich F.S."/>
            <person name="Fargo D.C."/>
            <person name="Farman M.L."/>
            <person name="Gathman A.C."/>
            <person name="Goldberg J."/>
            <person name="Guigo R."/>
            <person name="Hoegger P.J."/>
            <person name="Hooker J.B."/>
            <person name="Huggins A."/>
            <person name="James T.Y."/>
            <person name="Kamada T."/>
            <person name="Kilaru S."/>
            <person name="Kodira C."/>
            <person name="Kues U."/>
            <person name="Kupfer D."/>
            <person name="Kwan H.S."/>
            <person name="Lomsadze A."/>
            <person name="Li W."/>
            <person name="Lilly W.W."/>
            <person name="Ma L.J."/>
            <person name="Mackey A.J."/>
            <person name="Manning G."/>
            <person name="Martin F."/>
            <person name="Muraguchi H."/>
            <person name="Natvig D.O."/>
            <person name="Palmerini H."/>
            <person name="Ramesh M.A."/>
            <person name="Rehmeyer C.J."/>
            <person name="Roe B.A."/>
            <person name="Shenoy N."/>
            <person name="Stanke M."/>
            <person name="Ter-Hovhannisyan V."/>
            <person name="Tunlid A."/>
            <person name="Velagapudi R."/>
            <person name="Vision T.J."/>
            <person name="Zeng Q."/>
            <person name="Zolan M.E."/>
            <person name="Pukkila P.J."/>
        </authorList>
    </citation>
    <scope>NUCLEOTIDE SEQUENCE [LARGE SCALE GENOMIC DNA]</scope>
    <source>
        <strain evidence="3">Okayama-7 / 130 / ATCC MYA-4618 / FGSC 9003</strain>
    </source>
</reference>
<dbReference type="InParanoid" id="A8N408"/>
<name>A8N408_COPC7</name>
<proteinExistence type="predicted"/>
<dbReference type="VEuPathDB" id="FungiDB:CC1G_10111"/>
<comment type="caution">
    <text evidence="2">The sequence shown here is derived from an EMBL/GenBank/DDBJ whole genome shotgun (WGS) entry which is preliminary data.</text>
</comment>
<feature type="compositionally biased region" description="Acidic residues" evidence="1">
    <location>
        <begin position="359"/>
        <end position="368"/>
    </location>
</feature>
<dbReference type="OrthoDB" id="3133286at2759"/>
<dbReference type="Gene3D" id="3.30.460.40">
    <property type="match status" value="1"/>
</dbReference>
<feature type="compositionally biased region" description="Acidic residues" evidence="1">
    <location>
        <begin position="336"/>
        <end position="349"/>
    </location>
</feature>
<feature type="compositionally biased region" description="Low complexity" evidence="1">
    <location>
        <begin position="409"/>
        <end position="427"/>
    </location>
</feature>
<feature type="compositionally biased region" description="Basic residues" evidence="1">
    <location>
        <begin position="380"/>
        <end position="390"/>
    </location>
</feature>
<dbReference type="eggNOG" id="ENOG502SQ2J">
    <property type="taxonomic scope" value="Eukaryota"/>
</dbReference>
<feature type="compositionally biased region" description="Low complexity" evidence="1">
    <location>
        <begin position="212"/>
        <end position="238"/>
    </location>
</feature>
<sequence length="460" mass="50411">MPSKKSKPKALKASNQDAHFQLVLEAAQRVVQVLTSHNLPCAVFGSLASRLYGASRCPKDVDLLVSQPASSSSEDSQQLLTPQQLKTLILDTDPQHFFLTLPRDPTAPYRILHYRKWYMGPECKVDILVPGIMHLPSIPPSYTTLVEGVPLVPFELLLLHKLQGWDDHRRMVDEPHKMRKQYQDAADVRRLMGMQEVMRGLFVKGKGRTRGASASTSTAATSTAATKSTTAATTTPAAQDDEDPPPLWWRNPALFSPEFQELTERRVQDYCLAFPERARRWRALGFDVPEPDALAKVREKAKAKGKGKGKGKAGDKGQGKGNGEGEGGERNGGGGGEDDDDDDDDDDAGGDEKPHLDLDADDDDDQPQDDTFQPRALRAPNRHPSRHRRLRSDPIIHNSNNFDDEPEPTATSTTGITSSGSRTTGDSDGVGELDLEPVKFAGLSASPLAHVRVDNVFGDE</sequence>
<dbReference type="KEGG" id="cci:CC1G_10111"/>
<evidence type="ECO:0000313" key="3">
    <source>
        <dbReference type="Proteomes" id="UP000001861"/>
    </source>
</evidence>
<dbReference type="SUPFAM" id="SSF81301">
    <property type="entry name" value="Nucleotidyltransferase"/>
    <property type="match status" value="1"/>
</dbReference>
<keyword evidence="3" id="KW-1185">Reference proteome</keyword>
<evidence type="ECO:0000256" key="1">
    <source>
        <dbReference type="SAM" id="MobiDB-lite"/>
    </source>
</evidence>